<protein>
    <submittedName>
        <fullName evidence="2">Gamma-glutamylcyclotransferase</fullName>
    </submittedName>
</protein>
<dbReference type="KEGG" id="mane:DP065_02390"/>
<evidence type="ECO:0000313" key="3">
    <source>
        <dbReference type="Proteomes" id="UP000250218"/>
    </source>
</evidence>
<dbReference type="Proteomes" id="UP000250218">
    <property type="component" value="Chromosome"/>
</dbReference>
<evidence type="ECO:0000259" key="1">
    <source>
        <dbReference type="Pfam" id="PF06094"/>
    </source>
</evidence>
<dbReference type="CDD" id="cd06661">
    <property type="entry name" value="GGCT_like"/>
    <property type="match status" value="1"/>
</dbReference>
<proteinExistence type="predicted"/>
<sequence>MTDEKIYVFSYGTIQDPQFYEPLFGKEVKKYPASLNGFIKCKDQTNYFLLKKDTYGVVDGTVFEITKDQLFLIDRWEMFPQYGRFFANVFLKDKNEILENVYVYSKLEVGKWEKVTDSQVFSSDPKANQENLSAFVELEKQIADLPLYDFLFLYKSDKKTNEMIKQLTHPYAALFINWTTKNNEKYSLTSHGIFIELEYENEYYVGYLMFGRKEPNNAIHYSMMFNHELNELQHIDIGYKYLVQPFDLAIFNKQKPAFFLSAREDQNLEEKFKLGIYENCLELICQDFDLDPWKRLNLMLDAFFKHKKDIETTND</sequence>
<dbReference type="SUPFAM" id="SSF110857">
    <property type="entry name" value="Gamma-glutamyl cyclotransferase-like"/>
    <property type="match status" value="1"/>
</dbReference>
<dbReference type="InterPro" id="IPR036568">
    <property type="entry name" value="GGCT-like_sf"/>
</dbReference>
<dbReference type="RefSeq" id="WP_033179027.1">
    <property type="nucleotide sequence ID" value="NZ_CP030140.1"/>
</dbReference>
<dbReference type="InterPro" id="IPR009288">
    <property type="entry name" value="AIG2-like_dom"/>
</dbReference>
<keyword evidence="2" id="KW-0808">Transferase</keyword>
<dbReference type="Gene3D" id="3.10.490.10">
    <property type="entry name" value="Gamma-glutamyl cyclotransferase-like"/>
    <property type="match status" value="1"/>
</dbReference>
<dbReference type="Pfam" id="PF06094">
    <property type="entry name" value="GGACT"/>
    <property type="match status" value="1"/>
</dbReference>
<organism evidence="2 3">
    <name type="scientific">[Mycoplasma] anseris</name>
    <dbReference type="NCBI Taxonomy" id="92400"/>
    <lineage>
        <taxon>Bacteria</taxon>
        <taxon>Bacillati</taxon>
        <taxon>Mycoplasmatota</taxon>
        <taxon>Mycoplasmoidales</taxon>
        <taxon>Metamycoplasmataceae</taxon>
        <taxon>Metamycoplasma</taxon>
    </lineage>
</organism>
<reference evidence="3" key="1">
    <citation type="submission" date="2018-06" db="EMBL/GenBank/DDBJ databases">
        <title>Complete genome sequences of Mycoplasma anatis, M. anseris and M. cloacale type strains.</title>
        <authorList>
            <person name="Grozner D."/>
            <person name="Forro B."/>
            <person name="Sulyok K.M."/>
            <person name="Marton S."/>
            <person name="Kreizinger Z."/>
            <person name="Banyai K."/>
            <person name="Gyuranecz M."/>
        </authorList>
    </citation>
    <scope>NUCLEOTIDE SEQUENCE [LARGE SCALE GENOMIC DNA]</scope>
    <source>
        <strain evidence="3">ATCC 49234</strain>
    </source>
</reference>
<gene>
    <name evidence="2" type="ORF">DP065_02390</name>
</gene>
<feature type="domain" description="Gamma-glutamylcyclotransferase AIG2-like" evidence="1">
    <location>
        <begin position="8"/>
        <end position="108"/>
    </location>
</feature>
<dbReference type="InterPro" id="IPR013024">
    <property type="entry name" value="GGCT-like"/>
</dbReference>
<dbReference type="EMBL" id="CP030140">
    <property type="protein sequence ID" value="AWX69589.1"/>
    <property type="molecule type" value="Genomic_DNA"/>
</dbReference>
<accession>A0A2Z4NDG6</accession>
<dbReference type="GO" id="GO:0016740">
    <property type="term" value="F:transferase activity"/>
    <property type="evidence" value="ECO:0007669"/>
    <property type="project" value="UniProtKB-KW"/>
</dbReference>
<keyword evidence="3" id="KW-1185">Reference proteome</keyword>
<evidence type="ECO:0000313" key="2">
    <source>
        <dbReference type="EMBL" id="AWX69589.1"/>
    </source>
</evidence>
<dbReference type="AlphaFoldDB" id="A0A2Z4NDG6"/>
<name>A0A2Z4NDG6_9BACT</name>